<name>D7BA95_ALLS1</name>
<evidence type="ECO:0000313" key="7">
    <source>
        <dbReference type="Proteomes" id="UP000001916"/>
    </source>
</evidence>
<dbReference type="GO" id="GO:0000160">
    <property type="term" value="P:phosphorelay signal transduction system"/>
    <property type="evidence" value="ECO:0007669"/>
    <property type="project" value="InterPro"/>
</dbReference>
<keyword evidence="7" id="KW-1185">Reference proteome</keyword>
<dbReference type="InterPro" id="IPR001789">
    <property type="entry name" value="Sig_transdc_resp-reg_receiver"/>
</dbReference>
<evidence type="ECO:0000256" key="1">
    <source>
        <dbReference type="ARBA" id="ARBA00022553"/>
    </source>
</evidence>
<dbReference type="GO" id="GO:0003677">
    <property type="term" value="F:DNA binding"/>
    <property type="evidence" value="ECO:0007669"/>
    <property type="project" value="UniProtKB-KW"/>
</dbReference>
<dbReference type="SUPFAM" id="SSF52172">
    <property type="entry name" value="CheY-like"/>
    <property type="match status" value="1"/>
</dbReference>
<accession>D7BA95</accession>
<dbReference type="CDD" id="cd06170">
    <property type="entry name" value="LuxR_C_like"/>
    <property type="match status" value="1"/>
</dbReference>
<dbReference type="Proteomes" id="UP000001916">
    <property type="component" value="Chromosome"/>
</dbReference>
<dbReference type="PRINTS" id="PR00038">
    <property type="entry name" value="HTHLUXR"/>
</dbReference>
<dbReference type="InterPro" id="IPR011006">
    <property type="entry name" value="CheY-like_superfamily"/>
</dbReference>
<feature type="domain" description="Response regulatory" evidence="5">
    <location>
        <begin position="2"/>
        <end position="117"/>
    </location>
</feature>
<dbReference type="RefSeq" id="WP_013158773.1">
    <property type="nucleotide sequence ID" value="NC_014212.1"/>
</dbReference>
<dbReference type="PANTHER" id="PTHR43214">
    <property type="entry name" value="TWO-COMPONENT RESPONSE REGULATOR"/>
    <property type="match status" value="1"/>
</dbReference>
<dbReference type="KEGG" id="msv:Mesil_2373"/>
<dbReference type="InterPro" id="IPR036388">
    <property type="entry name" value="WH-like_DNA-bd_sf"/>
</dbReference>
<dbReference type="PROSITE" id="PS50043">
    <property type="entry name" value="HTH_LUXR_2"/>
    <property type="match status" value="1"/>
</dbReference>
<keyword evidence="1 3" id="KW-0597">Phosphoprotein</keyword>
<dbReference type="OrthoDB" id="9780153at2"/>
<dbReference type="SMART" id="SM00421">
    <property type="entry name" value="HTH_LUXR"/>
    <property type="match status" value="1"/>
</dbReference>
<dbReference type="Gene3D" id="3.40.50.2300">
    <property type="match status" value="1"/>
</dbReference>
<dbReference type="PANTHER" id="PTHR43214:SF42">
    <property type="entry name" value="TRANSCRIPTIONAL REGULATORY PROTEIN DESR"/>
    <property type="match status" value="1"/>
</dbReference>
<dbReference type="InterPro" id="IPR016032">
    <property type="entry name" value="Sig_transdc_resp-reg_C-effctor"/>
</dbReference>
<protein>
    <submittedName>
        <fullName evidence="6">Two component transcriptional regulator, LuxR family</fullName>
    </submittedName>
</protein>
<evidence type="ECO:0000256" key="2">
    <source>
        <dbReference type="ARBA" id="ARBA00023125"/>
    </source>
</evidence>
<dbReference type="InterPro" id="IPR058245">
    <property type="entry name" value="NreC/VraR/RcsB-like_REC"/>
</dbReference>
<dbReference type="PROSITE" id="PS50110">
    <property type="entry name" value="RESPONSE_REGULATORY"/>
    <property type="match status" value="1"/>
</dbReference>
<keyword evidence="2" id="KW-0238">DNA-binding</keyword>
<dbReference type="InterPro" id="IPR039420">
    <property type="entry name" value="WalR-like"/>
</dbReference>
<dbReference type="CDD" id="cd17535">
    <property type="entry name" value="REC_NarL-like"/>
    <property type="match status" value="1"/>
</dbReference>
<dbReference type="Pfam" id="PF00196">
    <property type="entry name" value="GerE"/>
    <property type="match status" value="1"/>
</dbReference>
<dbReference type="AlphaFoldDB" id="D7BA95"/>
<evidence type="ECO:0000313" key="6">
    <source>
        <dbReference type="EMBL" id="ADH64230.1"/>
    </source>
</evidence>
<evidence type="ECO:0000259" key="5">
    <source>
        <dbReference type="PROSITE" id="PS50110"/>
    </source>
</evidence>
<dbReference type="SMART" id="SM00448">
    <property type="entry name" value="REC"/>
    <property type="match status" value="1"/>
</dbReference>
<dbReference type="Gene3D" id="1.10.10.10">
    <property type="entry name" value="Winged helix-like DNA-binding domain superfamily/Winged helix DNA-binding domain"/>
    <property type="match status" value="1"/>
</dbReference>
<proteinExistence type="predicted"/>
<dbReference type="HOGENOM" id="CLU_000445_90_10_0"/>
<gene>
    <name evidence="6" type="ordered locus">Mesil_2373</name>
</gene>
<dbReference type="SUPFAM" id="SSF46894">
    <property type="entry name" value="C-terminal effector domain of the bipartite response regulators"/>
    <property type="match status" value="1"/>
</dbReference>
<dbReference type="Pfam" id="PF00072">
    <property type="entry name" value="Response_reg"/>
    <property type="match status" value="1"/>
</dbReference>
<reference evidence="6 7" key="1">
    <citation type="journal article" date="2010" name="Stand. Genomic Sci.">
        <title>Complete genome sequence of Meiothermus silvanus type strain (VI-R2).</title>
        <authorList>
            <person name="Sikorski J."/>
            <person name="Tindall B.J."/>
            <person name="Lowry S."/>
            <person name="Lucas S."/>
            <person name="Nolan M."/>
            <person name="Copeland A."/>
            <person name="Glavina Del Rio T."/>
            <person name="Tice H."/>
            <person name="Cheng J.F."/>
            <person name="Han C."/>
            <person name="Pitluck S."/>
            <person name="Liolios K."/>
            <person name="Ivanova N."/>
            <person name="Mavromatis K."/>
            <person name="Mikhailova N."/>
            <person name="Pati A."/>
            <person name="Goodwin L."/>
            <person name="Chen A."/>
            <person name="Palaniappan K."/>
            <person name="Land M."/>
            <person name="Hauser L."/>
            <person name="Chang Y.J."/>
            <person name="Jeffries C.D."/>
            <person name="Rohde M."/>
            <person name="Goker M."/>
            <person name="Woyke T."/>
            <person name="Bristow J."/>
            <person name="Eisen J.A."/>
            <person name="Markowitz V."/>
            <person name="Hugenholtz P."/>
            <person name="Kyrpides N.C."/>
            <person name="Klenk H.P."/>
            <person name="Lapidus A."/>
        </authorList>
    </citation>
    <scope>NUCLEOTIDE SEQUENCE [LARGE SCALE GENOMIC DNA]</scope>
    <source>
        <strain evidence="7">ATCC 700542 / DSM 9946 / VI-R2</strain>
    </source>
</reference>
<evidence type="ECO:0000256" key="3">
    <source>
        <dbReference type="PROSITE-ProRule" id="PRU00169"/>
    </source>
</evidence>
<organism evidence="6 7">
    <name type="scientific">Allomeiothermus silvanus (strain ATCC 700542 / DSM 9946 / NBRC 106475 / NCIMB 13440 / VI-R2)</name>
    <name type="common">Thermus silvanus</name>
    <dbReference type="NCBI Taxonomy" id="526227"/>
    <lineage>
        <taxon>Bacteria</taxon>
        <taxon>Thermotogati</taxon>
        <taxon>Deinococcota</taxon>
        <taxon>Deinococci</taxon>
        <taxon>Thermales</taxon>
        <taxon>Thermaceae</taxon>
        <taxon>Allomeiothermus</taxon>
    </lineage>
</organism>
<dbReference type="InterPro" id="IPR000792">
    <property type="entry name" value="Tscrpt_reg_LuxR_C"/>
</dbReference>
<dbReference type="STRING" id="526227.Mesil_2373"/>
<feature type="modified residue" description="4-aspartylphosphate" evidence="3">
    <location>
        <position position="52"/>
    </location>
</feature>
<evidence type="ECO:0000259" key="4">
    <source>
        <dbReference type="PROSITE" id="PS50043"/>
    </source>
</evidence>
<dbReference type="eggNOG" id="COG2197">
    <property type="taxonomic scope" value="Bacteria"/>
</dbReference>
<feature type="domain" description="HTH luxR-type" evidence="4">
    <location>
        <begin position="125"/>
        <end position="190"/>
    </location>
</feature>
<sequence length="192" mass="21303">MRLLIADDHPLFRLGLRAALEREGFAVVGEASDGEETVKLGLKLRPEAILLDIKMPKRDGISACRALREGGYAGLIAMVTTFHEPALVHQAATAGADAYWSKEMPPDELAHRLRRLQKGLEPRLRAPDLPELTPREKTVLRLLVQGLSTKEMAQELGLSPDTVKDHLERLYGKLSARNRVEALERARGLGFL</sequence>
<dbReference type="EMBL" id="CP002042">
    <property type="protein sequence ID" value="ADH64230.1"/>
    <property type="molecule type" value="Genomic_DNA"/>
</dbReference>
<dbReference type="GO" id="GO:0006355">
    <property type="term" value="P:regulation of DNA-templated transcription"/>
    <property type="evidence" value="ECO:0007669"/>
    <property type="project" value="InterPro"/>
</dbReference>